<sequence>MYLLGGTLALAALTAAQSSIFASSPASSSVPSSSSSEPCAEARRMYDASPAGIVEAKTAYECLTSVPVAVEEDKRLIDQLKAVWAMHSETGYLKNTPDSWELGPVDLLGELDKIKQNLSSYDSDYDVHLAIQDLTLRTGNFHFNYVPDILQIFFFQRTVQLATVSEDGQSVPKTYVVQDLEDDSTSKISAITKIDGQDVQEYLEKLAFREQYIDSDAGYNSLMYRGPGDSGGSFASPRDFGVYSGPSTTLTFANGTSRSYDNYAEAYKPLEGVTSGKSLYQRLCTGQYTSDTAALEELMATKGPHRWARRSIPSSGYPEPVVAQGDGAVAGYFMTDSDLGDIAVLKIISFDADGKNATEFQSVVRGFLQKCEDSGMDKLIVDLRENGGGATDLLLDTFMQLFPDYVPFSAQRYRATEPFKLIGDTVNEIYSSEDAQDTIRTQTGYDLEELIDVRFWSYWDFVDVNGDTFESWDQYYGPHKYNEDEFTTTMRYNMSNRNRESVLSGNYRFVTTSGEPVIAAENILMLTDGMCGSSCASFHEEMKNIAGVKAVTVGGRAQDGPMQTVAGTKGGEVIGLNFLVSPLMGPLSSLMNISDALDIGDLDHPSVQQLVDPQDLLTRAGNGDSRIQIQDQIRKGDESGAPLQYIYEAADCRLFYTSETLFDSEKMWAAAWGAYKDDSKCVKGSTNQASSISGGYKPFGPGDLNGKMQQGDSSKKESDATNLQNPGLIFTFAAAAALAVLI</sequence>
<dbReference type="Pfam" id="PF03572">
    <property type="entry name" value="Peptidase_S41"/>
    <property type="match status" value="1"/>
</dbReference>
<evidence type="ECO:0000256" key="2">
    <source>
        <dbReference type="SAM" id="SignalP"/>
    </source>
</evidence>
<dbReference type="InterPro" id="IPR052766">
    <property type="entry name" value="S41A_metabolite_peptidase"/>
</dbReference>
<dbReference type="Proteomes" id="UP001194746">
    <property type="component" value="Unassembled WGS sequence"/>
</dbReference>
<reference evidence="5" key="2">
    <citation type="submission" date="2020-02" db="EMBL/GenBank/DDBJ databases">
        <authorList>
            <person name="Gilchrist C.L.M."/>
            <person name="Chooi Y.-H."/>
        </authorList>
    </citation>
    <scope>NUCLEOTIDE SEQUENCE</scope>
    <source>
        <strain evidence="5">MST-FP2251</strain>
    </source>
</reference>
<dbReference type="PANTHER" id="PTHR37049">
    <property type="entry name" value="PEPTIDASE S41 FAMILY PROTEIN"/>
    <property type="match status" value="1"/>
</dbReference>
<feature type="domain" description="Tail specific protease" evidence="3">
    <location>
        <begin position="341"/>
        <end position="548"/>
    </location>
</feature>
<keyword evidence="2" id="KW-0732">Signal</keyword>
<dbReference type="GO" id="GO:0008236">
    <property type="term" value="F:serine-type peptidase activity"/>
    <property type="evidence" value="ECO:0007669"/>
    <property type="project" value="InterPro"/>
</dbReference>
<evidence type="ECO:0000259" key="3">
    <source>
        <dbReference type="Pfam" id="PF03572"/>
    </source>
</evidence>
<comment type="caution">
    <text evidence="5">The sequence shown here is derived from an EMBL/GenBank/DDBJ whole genome shotgun (WGS) entry which is preliminary data.</text>
</comment>
<feature type="signal peptide" evidence="2">
    <location>
        <begin position="1"/>
        <end position="16"/>
    </location>
</feature>
<dbReference type="PANTHER" id="PTHR37049:SF4">
    <property type="entry name" value="RHODANESE DOMAIN-CONTAINING PROTEIN"/>
    <property type="match status" value="1"/>
</dbReference>
<reference evidence="5" key="1">
    <citation type="journal article" date="2019" name="Beilstein J. Org. Chem.">
        <title>Nanangenines: drimane sesquiterpenoids as the dominant metabolite cohort of a novel Australian fungus, Aspergillus nanangensis.</title>
        <authorList>
            <person name="Lacey H.J."/>
            <person name="Gilchrist C.L.M."/>
            <person name="Crombie A."/>
            <person name="Kalaitzis J.A."/>
            <person name="Vuong D."/>
            <person name="Rutledge P.J."/>
            <person name="Turner P."/>
            <person name="Pitt J.I."/>
            <person name="Lacey E."/>
            <person name="Chooi Y.H."/>
            <person name="Piggott A.M."/>
        </authorList>
    </citation>
    <scope>NUCLEOTIDE SEQUENCE</scope>
    <source>
        <strain evidence="5">MST-FP2251</strain>
    </source>
</reference>
<accession>A0AAD4GVD8</accession>
<dbReference type="EMBL" id="VCAU01000037">
    <property type="protein sequence ID" value="KAF9889363.1"/>
    <property type="molecule type" value="Genomic_DNA"/>
</dbReference>
<dbReference type="InterPro" id="IPR056186">
    <property type="entry name" value="PDZ_CPAF-rel"/>
</dbReference>
<dbReference type="SUPFAM" id="SSF52096">
    <property type="entry name" value="ClpP/crotonase"/>
    <property type="match status" value="1"/>
</dbReference>
<evidence type="ECO:0000256" key="1">
    <source>
        <dbReference type="SAM" id="MobiDB-lite"/>
    </source>
</evidence>
<dbReference type="AlphaFoldDB" id="A0AAD4GVD8"/>
<dbReference type="Pfam" id="PF23658">
    <property type="entry name" value="PDZ_CPAF_rel"/>
    <property type="match status" value="1"/>
</dbReference>
<proteinExistence type="predicted"/>
<feature type="domain" description="CPAF-like PDZ" evidence="4">
    <location>
        <begin position="155"/>
        <end position="269"/>
    </location>
</feature>
<name>A0AAD4GVD8_ASPNN</name>
<evidence type="ECO:0000313" key="5">
    <source>
        <dbReference type="EMBL" id="KAF9889363.1"/>
    </source>
</evidence>
<evidence type="ECO:0008006" key="7">
    <source>
        <dbReference type="Google" id="ProtNLM"/>
    </source>
</evidence>
<gene>
    <name evidence="5" type="ORF">FE257_007473</name>
</gene>
<dbReference type="InterPro" id="IPR029045">
    <property type="entry name" value="ClpP/crotonase-like_dom_sf"/>
</dbReference>
<keyword evidence="6" id="KW-1185">Reference proteome</keyword>
<evidence type="ECO:0000313" key="6">
    <source>
        <dbReference type="Proteomes" id="UP001194746"/>
    </source>
</evidence>
<feature type="region of interest" description="Disordered" evidence="1">
    <location>
        <begin position="686"/>
        <end position="720"/>
    </location>
</feature>
<dbReference type="GO" id="GO:0006508">
    <property type="term" value="P:proteolysis"/>
    <property type="evidence" value="ECO:0007669"/>
    <property type="project" value="InterPro"/>
</dbReference>
<organism evidence="5 6">
    <name type="scientific">Aspergillus nanangensis</name>
    <dbReference type="NCBI Taxonomy" id="2582783"/>
    <lineage>
        <taxon>Eukaryota</taxon>
        <taxon>Fungi</taxon>
        <taxon>Dikarya</taxon>
        <taxon>Ascomycota</taxon>
        <taxon>Pezizomycotina</taxon>
        <taxon>Eurotiomycetes</taxon>
        <taxon>Eurotiomycetidae</taxon>
        <taxon>Eurotiales</taxon>
        <taxon>Aspergillaceae</taxon>
        <taxon>Aspergillus</taxon>
        <taxon>Aspergillus subgen. Circumdati</taxon>
    </lineage>
</organism>
<evidence type="ECO:0000259" key="4">
    <source>
        <dbReference type="Pfam" id="PF23658"/>
    </source>
</evidence>
<protein>
    <recommendedName>
        <fullName evidence="7">Tail specific protease domain-containing protein</fullName>
    </recommendedName>
</protein>
<dbReference type="InterPro" id="IPR005151">
    <property type="entry name" value="Tail-specific_protease"/>
</dbReference>
<feature type="chain" id="PRO_5042115632" description="Tail specific protease domain-containing protein" evidence="2">
    <location>
        <begin position="17"/>
        <end position="742"/>
    </location>
</feature>
<dbReference type="Gene3D" id="3.90.226.10">
    <property type="entry name" value="2-enoyl-CoA Hydratase, Chain A, domain 1"/>
    <property type="match status" value="1"/>
</dbReference>